<dbReference type="PANTHER" id="PTHR40661:SF3">
    <property type="entry name" value="FELS-1 PROPHAGE TRANSCRIPTIONAL REGULATOR"/>
    <property type="match status" value="1"/>
</dbReference>
<evidence type="ECO:0000313" key="6">
    <source>
        <dbReference type="Proteomes" id="UP000078302"/>
    </source>
</evidence>
<dbReference type="Gene3D" id="2.10.109.10">
    <property type="entry name" value="Umud Fragment, subunit A"/>
    <property type="match status" value="1"/>
</dbReference>
<organism evidence="5 6">
    <name type="scientific">Acidithiobacillus ferrooxidans</name>
    <name type="common">Thiobacillus ferrooxidans</name>
    <dbReference type="NCBI Taxonomy" id="920"/>
    <lineage>
        <taxon>Bacteria</taxon>
        <taxon>Pseudomonadati</taxon>
        <taxon>Pseudomonadota</taxon>
        <taxon>Acidithiobacillia</taxon>
        <taxon>Acidithiobacillales</taxon>
        <taxon>Acidithiobacillaceae</taxon>
        <taxon>Acidithiobacillus</taxon>
    </lineage>
</organism>
<dbReference type="AlphaFoldDB" id="A0A179BGY6"/>
<dbReference type="InterPro" id="IPR039418">
    <property type="entry name" value="LexA-like"/>
</dbReference>
<protein>
    <recommendedName>
        <fullName evidence="4">Peptidase S24/S26A/S26B/S26C domain-containing protein</fullName>
    </recommendedName>
</protein>
<proteinExistence type="predicted"/>
<keyword evidence="6" id="KW-1185">Reference proteome</keyword>
<keyword evidence="3" id="KW-0804">Transcription</keyword>
<evidence type="ECO:0000313" key="5">
    <source>
        <dbReference type="EMBL" id="OAP90962.1"/>
    </source>
</evidence>
<dbReference type="EMBL" id="LVXZ01000110">
    <property type="protein sequence ID" value="OAP90962.1"/>
    <property type="molecule type" value="Genomic_DNA"/>
</dbReference>
<name>A0A179BGY6_ACIFR</name>
<reference evidence="5 6" key="1">
    <citation type="submission" date="2016-04" db="EMBL/GenBank/DDBJ databases">
        <title>Acidithiobacillus ferrooxidans genome sequencing and assembly.</title>
        <authorList>
            <person name="Zhou Z."/>
        </authorList>
    </citation>
    <scope>NUCLEOTIDE SEQUENCE [LARGE SCALE GENOMIC DNA]</scope>
    <source>
        <strain evidence="5 6">BY0502</strain>
    </source>
</reference>
<sequence>MPEKDITEIRRDNLRNEAQRLGGSARLADATERSLSQISQLIGDNPTGNIGNRLARDLETALKKPRGWLDNIHHASPGGAKVTGGIFEEGPDLGSLSVIYIVGTTEGGPDGYHADLVYVPSASQEYMEFAAKYPDAYSLRVVGNSMSPWVDEGEVLVIYPSQEVYPGDHVVVRCHSGETMVKKLAWMRDGEVGLGSVADSYGVIVKHLEDMELMHYVAARVPRGSIKKRVL</sequence>
<evidence type="ECO:0000256" key="1">
    <source>
        <dbReference type="ARBA" id="ARBA00023015"/>
    </source>
</evidence>
<keyword evidence="2" id="KW-0238">DNA-binding</keyword>
<evidence type="ECO:0000256" key="3">
    <source>
        <dbReference type="ARBA" id="ARBA00023163"/>
    </source>
</evidence>
<dbReference type="RefSeq" id="WP_064219277.1">
    <property type="nucleotide sequence ID" value="NZ_LVXZ01000110.1"/>
</dbReference>
<dbReference type="InterPro" id="IPR015927">
    <property type="entry name" value="Peptidase_S24_S26A/B/C"/>
</dbReference>
<gene>
    <name evidence="5" type="ORF">A4H96_08970</name>
</gene>
<evidence type="ECO:0000256" key="2">
    <source>
        <dbReference type="ARBA" id="ARBA00023125"/>
    </source>
</evidence>
<comment type="caution">
    <text evidence="5">The sequence shown here is derived from an EMBL/GenBank/DDBJ whole genome shotgun (WGS) entry which is preliminary data.</text>
</comment>
<dbReference type="SUPFAM" id="SSF51306">
    <property type="entry name" value="LexA/Signal peptidase"/>
    <property type="match status" value="1"/>
</dbReference>
<dbReference type="CDD" id="cd06529">
    <property type="entry name" value="S24_LexA-like"/>
    <property type="match status" value="1"/>
</dbReference>
<keyword evidence="1" id="KW-0805">Transcription regulation</keyword>
<dbReference type="InterPro" id="IPR036286">
    <property type="entry name" value="LexA/Signal_pep-like_sf"/>
</dbReference>
<accession>A0A179BGY6</accession>
<dbReference type="PANTHER" id="PTHR40661">
    <property type="match status" value="1"/>
</dbReference>
<dbReference type="Pfam" id="PF00717">
    <property type="entry name" value="Peptidase_S24"/>
    <property type="match status" value="1"/>
</dbReference>
<dbReference type="OrthoDB" id="8613988at2"/>
<feature type="domain" description="Peptidase S24/S26A/S26B/S26C" evidence="4">
    <location>
        <begin position="133"/>
        <end position="202"/>
    </location>
</feature>
<dbReference type="GO" id="GO:0003677">
    <property type="term" value="F:DNA binding"/>
    <property type="evidence" value="ECO:0007669"/>
    <property type="project" value="UniProtKB-KW"/>
</dbReference>
<dbReference type="Proteomes" id="UP000078302">
    <property type="component" value="Unassembled WGS sequence"/>
</dbReference>
<evidence type="ECO:0000259" key="4">
    <source>
        <dbReference type="Pfam" id="PF00717"/>
    </source>
</evidence>